<evidence type="ECO:0000259" key="1">
    <source>
        <dbReference type="Pfam" id="PF14244"/>
    </source>
</evidence>
<name>A0A438FGL8_VITVI</name>
<organism evidence="2 4">
    <name type="scientific">Vitis vinifera</name>
    <name type="common">Grape</name>
    <dbReference type="NCBI Taxonomy" id="29760"/>
    <lineage>
        <taxon>Eukaryota</taxon>
        <taxon>Viridiplantae</taxon>
        <taxon>Streptophyta</taxon>
        <taxon>Embryophyta</taxon>
        <taxon>Tracheophyta</taxon>
        <taxon>Spermatophyta</taxon>
        <taxon>Magnoliopsida</taxon>
        <taxon>eudicotyledons</taxon>
        <taxon>Gunneridae</taxon>
        <taxon>Pentapetalae</taxon>
        <taxon>rosids</taxon>
        <taxon>Vitales</taxon>
        <taxon>Vitaceae</taxon>
        <taxon>Viteae</taxon>
        <taxon>Vitis</taxon>
    </lineage>
</organism>
<dbReference type="AlphaFoldDB" id="A0A438FGL8"/>
<gene>
    <name evidence="3" type="ORF">CK203_054076</name>
    <name evidence="2" type="ORF">CK203_105514</name>
</gene>
<accession>A0A438FGL8</accession>
<dbReference type="InterPro" id="IPR029472">
    <property type="entry name" value="Copia-like_N"/>
</dbReference>
<comment type="caution">
    <text evidence="2">The sequence shown here is derived from an EMBL/GenBank/DDBJ whole genome shotgun (WGS) entry which is preliminary data.</text>
</comment>
<dbReference type="Pfam" id="PF14244">
    <property type="entry name" value="Retrotran_gag_3"/>
    <property type="match status" value="1"/>
</dbReference>
<proteinExistence type="predicted"/>
<dbReference type="Proteomes" id="UP000288805">
    <property type="component" value="Unassembled WGS sequence"/>
</dbReference>
<protein>
    <recommendedName>
        <fullName evidence="1">Retrotransposon Copia-like N-terminal domain-containing protein</fullName>
    </recommendedName>
</protein>
<dbReference type="EMBL" id="QGNW01000906">
    <property type="protein sequence ID" value="RVW59135.1"/>
    <property type="molecule type" value="Genomic_DNA"/>
</dbReference>
<feature type="domain" description="Retrotransposon Copia-like N-terminal" evidence="1">
    <location>
        <begin position="36"/>
        <end position="79"/>
    </location>
</feature>
<reference evidence="2 4" key="1">
    <citation type="journal article" date="2018" name="PLoS Genet.">
        <title>Population sequencing reveals clonal diversity and ancestral inbreeding in the grapevine cultivar Chardonnay.</title>
        <authorList>
            <person name="Roach M.J."/>
            <person name="Johnson D.L."/>
            <person name="Bohlmann J."/>
            <person name="van Vuuren H.J."/>
            <person name="Jones S.J."/>
            <person name="Pretorius I.S."/>
            <person name="Schmidt S.A."/>
            <person name="Borneman A.R."/>
        </authorList>
    </citation>
    <scope>NUCLEOTIDE SEQUENCE [LARGE SCALE GENOMIC DNA]</scope>
    <source>
        <strain evidence="4">cv. Chardonnay</strain>
        <strain evidence="2">I10V1</strain>
        <tissue evidence="2">Leaf</tissue>
    </source>
</reference>
<dbReference type="EMBL" id="QGNW01000424">
    <property type="protein sequence ID" value="RVW72047.1"/>
    <property type="molecule type" value="Genomic_DNA"/>
</dbReference>
<evidence type="ECO:0000313" key="2">
    <source>
        <dbReference type="EMBL" id="RVW59135.1"/>
    </source>
</evidence>
<evidence type="ECO:0000313" key="3">
    <source>
        <dbReference type="EMBL" id="RVW72047.1"/>
    </source>
</evidence>
<evidence type="ECO:0000313" key="4">
    <source>
        <dbReference type="Proteomes" id="UP000288805"/>
    </source>
</evidence>
<sequence>MVKIAMVGASKGNVTEESLDTSQTPSTIAPTIVTPENTLLQITTKKLNVKNFLQWSRVILMAIRGWGKQGFLDDSILEPTKTYPSYTT</sequence>